<dbReference type="InterPro" id="IPR036259">
    <property type="entry name" value="MFS_trans_sf"/>
</dbReference>
<dbReference type="Gene3D" id="1.20.1250.20">
    <property type="entry name" value="MFS general substrate transporter like domains"/>
    <property type="match status" value="1"/>
</dbReference>
<dbReference type="Proteomes" id="UP000001745">
    <property type="component" value="Unassembled WGS sequence"/>
</dbReference>
<feature type="transmembrane region" description="Helical" evidence="6">
    <location>
        <begin position="177"/>
        <end position="198"/>
    </location>
</feature>
<keyword evidence="9" id="KW-1185">Reference proteome</keyword>
<feature type="transmembrane region" description="Helical" evidence="6">
    <location>
        <begin position="456"/>
        <end position="479"/>
    </location>
</feature>
<gene>
    <name evidence="8" type="ORF">TSTA_066540</name>
</gene>
<sequence>MALNEKGSSPAGSMKGLDDSGSTRHGDDIELGFEPLQEQSSETIRHQSPNPLKDDNNHIVSWDGPDDPENPMNWPVWKKWIYTVALGSVTFTITFASSVFSTATVVTSMEFGVSEEVMVLATSLFVLGFAFGPLIWGPMSEYYGRKIPLFSCFFIFSIFQIAVATAENLQTIMICRFFGGFFGSAPLGIVGGTFADFWAPVDRGIAMCVFASATFIGPVAGPIVGSFITESYLGWRWTEYITAIMGFFFGTVAFLTVPETYAPVLLSRRAAKLRYETGNWALHAKSDESPMNFNTIASVYLTRPIMMLVMEPILILMTIYMAFVYGFIYLLFEAYPISFQTQRTWSPGLASLPFLAITVGVVIGACGVVYHSKSRVARQVKEKGRVIPEERLIPMMVGAVLLPGGMFWFAWTSDPSISWVPSVLSGIMTGSGIILIFLQGLNYIIDNYLMNANSAIAANGLLRSGFGAGFPLFASPMFLNLGVNWATSLLGFLGVAMIPVPFLFYIFGARIRAMSRYTPKLPHGGPPNPFAGANGPLPHSSPR</sequence>
<keyword evidence="3 6" id="KW-1133">Transmembrane helix</keyword>
<dbReference type="InParanoid" id="B8LXC6"/>
<dbReference type="PhylomeDB" id="B8LXC6"/>
<feature type="compositionally biased region" description="Low complexity" evidence="5">
    <location>
        <begin position="530"/>
        <end position="543"/>
    </location>
</feature>
<proteinExistence type="predicted"/>
<dbReference type="EMBL" id="EQ962652">
    <property type="protein sequence ID" value="EED23207.1"/>
    <property type="molecule type" value="Genomic_DNA"/>
</dbReference>
<feature type="region of interest" description="Disordered" evidence="5">
    <location>
        <begin position="1"/>
        <end position="56"/>
    </location>
</feature>
<evidence type="ECO:0000256" key="2">
    <source>
        <dbReference type="ARBA" id="ARBA00022692"/>
    </source>
</evidence>
<dbReference type="GO" id="GO:0005886">
    <property type="term" value="C:plasma membrane"/>
    <property type="evidence" value="ECO:0007669"/>
    <property type="project" value="TreeGrafter"/>
</dbReference>
<protein>
    <submittedName>
        <fullName evidence="8">Bicyclomycin resistance protein, putative</fullName>
    </submittedName>
</protein>
<dbReference type="CDD" id="cd17323">
    <property type="entry name" value="MFS_Tpo1_MDR_like"/>
    <property type="match status" value="1"/>
</dbReference>
<dbReference type="STRING" id="441959.B8LXC6"/>
<feature type="transmembrane region" description="Helical" evidence="6">
    <location>
        <begin position="313"/>
        <end position="332"/>
    </location>
</feature>
<feature type="transmembrane region" description="Helical" evidence="6">
    <location>
        <begin position="80"/>
        <end position="105"/>
    </location>
</feature>
<dbReference type="InterPro" id="IPR011701">
    <property type="entry name" value="MFS"/>
</dbReference>
<comment type="subcellular location">
    <subcellularLocation>
        <location evidence="1">Membrane</location>
        <topology evidence="1">Multi-pass membrane protein</topology>
    </subcellularLocation>
</comment>
<feature type="transmembrane region" description="Helical" evidence="6">
    <location>
        <begin position="392"/>
        <end position="411"/>
    </location>
</feature>
<feature type="compositionally biased region" description="Basic and acidic residues" evidence="5">
    <location>
        <begin position="16"/>
        <end position="28"/>
    </location>
</feature>
<dbReference type="AlphaFoldDB" id="B8LXC6"/>
<dbReference type="GO" id="GO:0022857">
    <property type="term" value="F:transmembrane transporter activity"/>
    <property type="evidence" value="ECO:0007669"/>
    <property type="project" value="InterPro"/>
</dbReference>
<feature type="transmembrane region" description="Helical" evidence="6">
    <location>
        <begin position="240"/>
        <end position="266"/>
    </location>
</feature>
<feature type="transmembrane region" description="Helical" evidence="6">
    <location>
        <begin position="205"/>
        <end position="228"/>
    </location>
</feature>
<dbReference type="PANTHER" id="PTHR23502">
    <property type="entry name" value="MAJOR FACILITATOR SUPERFAMILY"/>
    <property type="match status" value="1"/>
</dbReference>
<evidence type="ECO:0000256" key="4">
    <source>
        <dbReference type="ARBA" id="ARBA00023136"/>
    </source>
</evidence>
<dbReference type="OMA" id="IACCIMA"/>
<feature type="transmembrane region" description="Helical" evidence="6">
    <location>
        <begin position="117"/>
        <end position="135"/>
    </location>
</feature>
<dbReference type="InterPro" id="IPR020846">
    <property type="entry name" value="MFS_dom"/>
</dbReference>
<evidence type="ECO:0000256" key="1">
    <source>
        <dbReference type="ARBA" id="ARBA00004141"/>
    </source>
</evidence>
<feature type="transmembrane region" description="Helical" evidence="6">
    <location>
        <begin position="352"/>
        <end position="371"/>
    </location>
</feature>
<evidence type="ECO:0000256" key="3">
    <source>
        <dbReference type="ARBA" id="ARBA00022989"/>
    </source>
</evidence>
<accession>B8LXC6</accession>
<dbReference type="FunFam" id="1.20.1250.20:FF:000011">
    <property type="entry name" value="MFS multidrug transporter, putative"/>
    <property type="match status" value="1"/>
</dbReference>
<feature type="domain" description="Major facilitator superfamily (MFS) profile" evidence="7">
    <location>
        <begin position="82"/>
        <end position="511"/>
    </location>
</feature>
<evidence type="ECO:0000256" key="6">
    <source>
        <dbReference type="SAM" id="Phobius"/>
    </source>
</evidence>
<evidence type="ECO:0000259" key="7">
    <source>
        <dbReference type="PROSITE" id="PS50850"/>
    </source>
</evidence>
<dbReference type="PROSITE" id="PS50850">
    <property type="entry name" value="MFS"/>
    <property type="match status" value="1"/>
</dbReference>
<evidence type="ECO:0000313" key="8">
    <source>
        <dbReference type="EMBL" id="EED23207.1"/>
    </source>
</evidence>
<feature type="compositionally biased region" description="Polar residues" evidence="5">
    <location>
        <begin position="37"/>
        <end position="50"/>
    </location>
</feature>
<feature type="transmembrane region" description="Helical" evidence="6">
    <location>
        <begin position="485"/>
        <end position="507"/>
    </location>
</feature>
<keyword evidence="2 6" id="KW-0812">Transmembrane</keyword>
<name>B8LXC6_TALSN</name>
<dbReference type="OrthoDB" id="446368at2759"/>
<feature type="region of interest" description="Disordered" evidence="5">
    <location>
        <begin position="524"/>
        <end position="543"/>
    </location>
</feature>
<dbReference type="HOGENOM" id="CLU_008455_11_4_1"/>
<dbReference type="eggNOG" id="KOG0255">
    <property type="taxonomic scope" value="Eukaryota"/>
</dbReference>
<dbReference type="RefSeq" id="XP_002340594.1">
    <property type="nucleotide sequence ID" value="XM_002340553.1"/>
</dbReference>
<feature type="transmembrane region" description="Helical" evidence="6">
    <location>
        <begin position="147"/>
        <end position="165"/>
    </location>
</feature>
<dbReference type="SUPFAM" id="SSF103473">
    <property type="entry name" value="MFS general substrate transporter"/>
    <property type="match status" value="1"/>
</dbReference>
<evidence type="ECO:0000313" key="9">
    <source>
        <dbReference type="Proteomes" id="UP000001745"/>
    </source>
</evidence>
<organism evidence="8 9">
    <name type="scientific">Talaromyces stipitatus (strain ATCC 10500 / CBS 375.48 / QM 6759 / NRRL 1006)</name>
    <name type="common">Penicillium stipitatum</name>
    <dbReference type="NCBI Taxonomy" id="441959"/>
    <lineage>
        <taxon>Eukaryota</taxon>
        <taxon>Fungi</taxon>
        <taxon>Dikarya</taxon>
        <taxon>Ascomycota</taxon>
        <taxon>Pezizomycotina</taxon>
        <taxon>Eurotiomycetes</taxon>
        <taxon>Eurotiomycetidae</taxon>
        <taxon>Eurotiales</taxon>
        <taxon>Trichocomaceae</taxon>
        <taxon>Talaromyces</taxon>
        <taxon>Talaromyces sect. Talaromyces</taxon>
    </lineage>
</organism>
<dbReference type="VEuPathDB" id="FungiDB:TSTA_066540"/>
<feature type="compositionally biased region" description="Polar residues" evidence="5">
    <location>
        <begin position="1"/>
        <end position="11"/>
    </location>
</feature>
<dbReference type="PANTHER" id="PTHR23502:SF47">
    <property type="entry name" value="MAJOR FACILITATOR SUPERFAMILY (MFS) PROFILE DOMAIN-CONTAINING PROTEIN-RELATED"/>
    <property type="match status" value="1"/>
</dbReference>
<keyword evidence="4 6" id="KW-0472">Membrane</keyword>
<evidence type="ECO:0000256" key="5">
    <source>
        <dbReference type="SAM" id="MobiDB-lite"/>
    </source>
</evidence>
<dbReference type="GeneID" id="8105960"/>
<dbReference type="Pfam" id="PF07690">
    <property type="entry name" value="MFS_1"/>
    <property type="match status" value="1"/>
</dbReference>
<feature type="transmembrane region" description="Helical" evidence="6">
    <location>
        <begin position="423"/>
        <end position="444"/>
    </location>
</feature>
<reference evidence="9" key="1">
    <citation type="journal article" date="2015" name="Genome Announc.">
        <title>Genome sequence of the AIDS-associated pathogen Penicillium marneffei (ATCC18224) and its near taxonomic relative Talaromyces stipitatus (ATCC10500).</title>
        <authorList>
            <person name="Nierman W.C."/>
            <person name="Fedorova-Abrams N.D."/>
            <person name="Andrianopoulos A."/>
        </authorList>
    </citation>
    <scope>NUCLEOTIDE SEQUENCE [LARGE SCALE GENOMIC DNA]</scope>
    <source>
        <strain evidence="9">ATCC 10500 / CBS 375.48 / QM 6759 / NRRL 1006</strain>
    </source>
</reference>